<name>A0A6I4I615_9SPHI</name>
<gene>
    <name evidence="2" type="ORF">GO816_05175</name>
</gene>
<dbReference type="RefSeq" id="WP_157540296.1">
    <property type="nucleotide sequence ID" value="NZ_WQLA01000002.1"/>
</dbReference>
<dbReference type="AlphaFoldDB" id="A0A6I4I615"/>
<dbReference type="EMBL" id="WQLA01000002">
    <property type="protein sequence ID" value="MVN90512.1"/>
    <property type="molecule type" value="Genomic_DNA"/>
</dbReference>
<feature type="region of interest" description="Disordered" evidence="1">
    <location>
        <begin position="17"/>
        <end position="54"/>
    </location>
</feature>
<accession>A0A6I4I615</accession>
<feature type="compositionally biased region" description="Pro residues" evidence="1">
    <location>
        <begin position="43"/>
        <end position="54"/>
    </location>
</feature>
<dbReference type="Proteomes" id="UP000434850">
    <property type="component" value="Unassembled WGS sequence"/>
</dbReference>
<evidence type="ECO:0000256" key="1">
    <source>
        <dbReference type="SAM" id="MobiDB-lite"/>
    </source>
</evidence>
<keyword evidence="3" id="KW-1185">Reference proteome</keyword>
<reference evidence="2 3" key="1">
    <citation type="submission" date="2019-12" db="EMBL/GenBank/DDBJ databases">
        <title>Mucilaginibacter sp. HME9299 genome sequencing and assembly.</title>
        <authorList>
            <person name="Kang H."/>
            <person name="Kim H."/>
            <person name="Joh K."/>
        </authorList>
    </citation>
    <scope>NUCLEOTIDE SEQUENCE [LARGE SCALE GENOMIC DNA]</scope>
    <source>
        <strain evidence="2 3">HME9299</strain>
    </source>
</reference>
<evidence type="ECO:0000313" key="2">
    <source>
        <dbReference type="EMBL" id="MVN90512.1"/>
    </source>
</evidence>
<sequence>MLEILVAILLALGCPVPPNLPHGPGTIITTQGDEDTGGDDGHLPPPPPPHPIRN</sequence>
<organism evidence="2 3">
    <name type="scientific">Mucilaginibacter aquatilis</name>
    <dbReference type="NCBI Taxonomy" id="1517760"/>
    <lineage>
        <taxon>Bacteria</taxon>
        <taxon>Pseudomonadati</taxon>
        <taxon>Bacteroidota</taxon>
        <taxon>Sphingobacteriia</taxon>
        <taxon>Sphingobacteriales</taxon>
        <taxon>Sphingobacteriaceae</taxon>
        <taxon>Mucilaginibacter</taxon>
    </lineage>
</organism>
<evidence type="ECO:0000313" key="3">
    <source>
        <dbReference type="Proteomes" id="UP000434850"/>
    </source>
</evidence>
<comment type="caution">
    <text evidence="2">The sequence shown here is derived from an EMBL/GenBank/DDBJ whole genome shotgun (WGS) entry which is preliminary data.</text>
</comment>
<proteinExistence type="predicted"/>
<protein>
    <submittedName>
        <fullName evidence="2">Uncharacterized protein</fullName>
    </submittedName>
</protein>